<dbReference type="InterPro" id="IPR001628">
    <property type="entry name" value="Znf_hrmn_rcpt"/>
</dbReference>
<protein>
    <submittedName>
        <fullName evidence="13">Nuclear receptor domain-containing protein</fullName>
    </submittedName>
</protein>
<evidence type="ECO:0000256" key="7">
    <source>
        <dbReference type="ARBA" id="ARBA00023163"/>
    </source>
</evidence>
<evidence type="ECO:0000256" key="1">
    <source>
        <dbReference type="ARBA" id="ARBA00005993"/>
    </source>
</evidence>
<dbReference type="GO" id="GO:0003700">
    <property type="term" value="F:DNA-binding transcription factor activity"/>
    <property type="evidence" value="ECO:0007669"/>
    <property type="project" value="InterPro"/>
</dbReference>
<dbReference type="GO" id="GO:0008270">
    <property type="term" value="F:zinc ion binding"/>
    <property type="evidence" value="ECO:0007669"/>
    <property type="project" value="UniProtKB-KW"/>
</dbReference>
<evidence type="ECO:0000256" key="6">
    <source>
        <dbReference type="ARBA" id="ARBA00023125"/>
    </source>
</evidence>
<dbReference type="InterPro" id="IPR035500">
    <property type="entry name" value="NHR-like_dom_sf"/>
</dbReference>
<reference evidence="13" key="1">
    <citation type="submission" date="2016-11" db="UniProtKB">
        <authorList>
            <consortium name="WormBaseParasite"/>
        </authorList>
    </citation>
    <scope>IDENTIFICATION</scope>
</reference>
<keyword evidence="5" id="KW-0805">Transcription regulation</keyword>
<keyword evidence="2" id="KW-0479">Metal-binding</keyword>
<evidence type="ECO:0000256" key="2">
    <source>
        <dbReference type="ARBA" id="ARBA00022723"/>
    </source>
</evidence>
<accession>A0A1I8BZC4</accession>
<evidence type="ECO:0000256" key="5">
    <source>
        <dbReference type="ARBA" id="ARBA00023015"/>
    </source>
</evidence>
<evidence type="ECO:0000313" key="13">
    <source>
        <dbReference type="WBParaSite" id="MhA1_Contig790.frz3.gene5"/>
    </source>
</evidence>
<name>A0A1I8BZC4_MELHA</name>
<keyword evidence="7" id="KW-0804">Transcription</keyword>
<evidence type="ECO:0000259" key="10">
    <source>
        <dbReference type="PROSITE" id="PS51030"/>
    </source>
</evidence>
<evidence type="ECO:0000259" key="11">
    <source>
        <dbReference type="PROSITE" id="PS51843"/>
    </source>
</evidence>
<proteinExistence type="inferred from homology"/>
<dbReference type="Proteomes" id="UP000095281">
    <property type="component" value="Unplaced"/>
</dbReference>
<dbReference type="PROSITE" id="PS51030">
    <property type="entry name" value="NUCLEAR_REC_DBD_2"/>
    <property type="match status" value="1"/>
</dbReference>
<evidence type="ECO:0000256" key="3">
    <source>
        <dbReference type="ARBA" id="ARBA00022771"/>
    </source>
</evidence>
<sequence length="440" mass="50881">MDFIKSKEENNNNLINSKNNKKYIPFPTKCCICGYICSGYIYYNVICCDGCKHFFRRCVNAKELYKCKNYGNCNVMNVAIKCKSCRFDKCILVGMVFQSIRGLKSKSLSEINSIIKQRRNELKAKGKFYENGVVVTINEINNVSDMPSSLFINQDNEIINFLTLVEKNAQLIRNSPKRVPNWHYNSFNSIETLITRKENIIASSHEYLYQQQNFLPLEVIEYIRKNGFFTMPPSSLMEDLLLIVDIGKTMPFFDHLDLSDRVCLLTQITMPLSILLLVYHSYCKNSNTVILPSGLCMVYGFSGEHYEGDNTITKLSKKVFTDSMEPFNRVKLTEEEYVLLRAIIYSHSFTTGLSKYGKELLLVESEKYSKILMKVLQNRYGQLPGARRYSECIHLIQTCFLYGYQNSLFLNYLANVHDCDRFRNVMPSALINLCLGNKMN</sequence>
<comment type="similarity">
    <text evidence="1">Belongs to the nuclear hormone receptor family.</text>
</comment>
<dbReference type="Gene3D" id="3.30.50.10">
    <property type="entry name" value="Erythroid Transcription Factor GATA-1, subunit A"/>
    <property type="match status" value="1"/>
</dbReference>
<feature type="domain" description="Nuclear receptor" evidence="10">
    <location>
        <begin position="27"/>
        <end position="102"/>
    </location>
</feature>
<dbReference type="SMART" id="SM00430">
    <property type="entry name" value="HOLI"/>
    <property type="match status" value="1"/>
</dbReference>
<dbReference type="InterPro" id="IPR050274">
    <property type="entry name" value="Nuclear_hormone_rcpt_NR2"/>
</dbReference>
<dbReference type="PANTHER" id="PTHR24083">
    <property type="entry name" value="NUCLEAR HORMONE RECEPTOR"/>
    <property type="match status" value="1"/>
</dbReference>
<dbReference type="PROSITE" id="PS51843">
    <property type="entry name" value="NR_LBD"/>
    <property type="match status" value="1"/>
</dbReference>
<dbReference type="GO" id="GO:0043565">
    <property type="term" value="F:sequence-specific DNA binding"/>
    <property type="evidence" value="ECO:0007669"/>
    <property type="project" value="InterPro"/>
</dbReference>
<evidence type="ECO:0000256" key="9">
    <source>
        <dbReference type="ARBA" id="ARBA00023242"/>
    </source>
</evidence>
<dbReference type="Pfam" id="PF00104">
    <property type="entry name" value="Hormone_recep"/>
    <property type="match status" value="1"/>
</dbReference>
<evidence type="ECO:0000313" key="12">
    <source>
        <dbReference type="Proteomes" id="UP000095281"/>
    </source>
</evidence>
<evidence type="ECO:0000256" key="4">
    <source>
        <dbReference type="ARBA" id="ARBA00022833"/>
    </source>
</evidence>
<keyword evidence="4" id="KW-0862">Zinc</keyword>
<dbReference type="SUPFAM" id="SSF57716">
    <property type="entry name" value="Glucocorticoid receptor-like (DNA-binding domain)"/>
    <property type="match status" value="1"/>
</dbReference>
<dbReference type="InterPro" id="IPR001723">
    <property type="entry name" value="Nuclear_hrmn_rcpt"/>
</dbReference>
<dbReference type="AlphaFoldDB" id="A0A1I8BZC4"/>
<dbReference type="WBParaSite" id="MhA1_Contig790.frz3.gene5">
    <property type="protein sequence ID" value="MhA1_Contig790.frz3.gene5"/>
    <property type="gene ID" value="MhA1_Contig790.frz3.gene5"/>
</dbReference>
<evidence type="ECO:0000256" key="8">
    <source>
        <dbReference type="ARBA" id="ARBA00023170"/>
    </source>
</evidence>
<keyword evidence="9" id="KW-0539">Nucleus</keyword>
<dbReference type="SUPFAM" id="SSF48508">
    <property type="entry name" value="Nuclear receptor ligand-binding domain"/>
    <property type="match status" value="1"/>
</dbReference>
<dbReference type="PRINTS" id="PR00398">
    <property type="entry name" value="STRDHORMONER"/>
</dbReference>
<dbReference type="SMART" id="SM00399">
    <property type="entry name" value="ZnF_C4"/>
    <property type="match status" value="1"/>
</dbReference>
<keyword evidence="3" id="KW-0863">Zinc-finger</keyword>
<dbReference type="PRINTS" id="PR00047">
    <property type="entry name" value="STROIDFINGER"/>
</dbReference>
<keyword evidence="6" id="KW-0238">DNA-binding</keyword>
<dbReference type="InterPro" id="IPR013088">
    <property type="entry name" value="Znf_NHR/GATA"/>
</dbReference>
<dbReference type="Gene3D" id="1.10.565.10">
    <property type="entry name" value="Retinoid X Receptor"/>
    <property type="match status" value="1"/>
</dbReference>
<keyword evidence="8" id="KW-0675">Receptor</keyword>
<dbReference type="OMA" id="NTNCINE"/>
<dbReference type="InterPro" id="IPR000536">
    <property type="entry name" value="Nucl_hrmn_rcpt_lig-bd"/>
</dbReference>
<dbReference type="Pfam" id="PF00105">
    <property type="entry name" value="zf-C4"/>
    <property type="match status" value="1"/>
</dbReference>
<feature type="domain" description="NR LBD" evidence="11">
    <location>
        <begin position="203"/>
        <end position="432"/>
    </location>
</feature>
<keyword evidence="12" id="KW-1185">Reference proteome</keyword>
<organism evidence="12 13">
    <name type="scientific">Meloidogyne hapla</name>
    <name type="common">Root-knot nematode worm</name>
    <dbReference type="NCBI Taxonomy" id="6305"/>
    <lineage>
        <taxon>Eukaryota</taxon>
        <taxon>Metazoa</taxon>
        <taxon>Ecdysozoa</taxon>
        <taxon>Nematoda</taxon>
        <taxon>Chromadorea</taxon>
        <taxon>Rhabditida</taxon>
        <taxon>Tylenchina</taxon>
        <taxon>Tylenchomorpha</taxon>
        <taxon>Tylenchoidea</taxon>
        <taxon>Meloidogynidae</taxon>
        <taxon>Meloidogyninae</taxon>
        <taxon>Meloidogyne</taxon>
    </lineage>
</organism>